<dbReference type="InterPro" id="IPR003594">
    <property type="entry name" value="HATPase_dom"/>
</dbReference>
<dbReference type="InterPro" id="IPR036890">
    <property type="entry name" value="HATPase_C_sf"/>
</dbReference>
<evidence type="ECO:0000259" key="12">
    <source>
        <dbReference type="PROSITE" id="PS50109"/>
    </source>
</evidence>
<evidence type="ECO:0000256" key="1">
    <source>
        <dbReference type="ARBA" id="ARBA00000085"/>
    </source>
</evidence>
<evidence type="ECO:0000313" key="13">
    <source>
        <dbReference type="EMBL" id="GAI45284.1"/>
    </source>
</evidence>
<dbReference type="AlphaFoldDB" id="X1QPS0"/>
<dbReference type="CDD" id="cd00075">
    <property type="entry name" value="HATPase"/>
    <property type="match status" value="1"/>
</dbReference>
<keyword evidence="9" id="KW-0067">ATP-binding</keyword>
<protein>
    <recommendedName>
        <fullName evidence="3">histidine kinase</fullName>
        <ecNumber evidence="3">2.7.13.3</ecNumber>
    </recommendedName>
</protein>
<evidence type="ECO:0000256" key="6">
    <source>
        <dbReference type="ARBA" id="ARBA00022679"/>
    </source>
</evidence>
<dbReference type="SUPFAM" id="SSF55874">
    <property type="entry name" value="ATPase domain of HSP90 chaperone/DNA topoisomerase II/histidine kinase"/>
    <property type="match status" value="1"/>
</dbReference>
<dbReference type="EMBL" id="BARV01024225">
    <property type="protein sequence ID" value="GAI45284.1"/>
    <property type="molecule type" value="Genomic_DNA"/>
</dbReference>
<accession>X1QPS0</accession>
<feature type="non-terminal residue" evidence="13">
    <location>
        <position position="1"/>
    </location>
</feature>
<keyword evidence="10" id="KW-0902">Two-component regulatory system</keyword>
<evidence type="ECO:0000256" key="4">
    <source>
        <dbReference type="ARBA" id="ARBA00022475"/>
    </source>
</evidence>
<evidence type="ECO:0000256" key="9">
    <source>
        <dbReference type="ARBA" id="ARBA00022840"/>
    </source>
</evidence>
<dbReference type="SMART" id="SM00387">
    <property type="entry name" value="HATPase_c"/>
    <property type="match status" value="1"/>
</dbReference>
<proteinExistence type="predicted"/>
<keyword evidence="11" id="KW-0472">Membrane</keyword>
<dbReference type="Pfam" id="PF02518">
    <property type="entry name" value="HATPase_c"/>
    <property type="match status" value="1"/>
</dbReference>
<keyword evidence="6" id="KW-0808">Transferase</keyword>
<dbReference type="GO" id="GO:0000155">
    <property type="term" value="F:phosphorelay sensor kinase activity"/>
    <property type="evidence" value="ECO:0007669"/>
    <property type="project" value="TreeGrafter"/>
</dbReference>
<keyword evidence="4" id="KW-1003">Cell membrane</keyword>
<dbReference type="InterPro" id="IPR004358">
    <property type="entry name" value="Sig_transdc_His_kin-like_C"/>
</dbReference>
<organism evidence="13">
    <name type="scientific">marine sediment metagenome</name>
    <dbReference type="NCBI Taxonomy" id="412755"/>
    <lineage>
        <taxon>unclassified sequences</taxon>
        <taxon>metagenomes</taxon>
        <taxon>ecological metagenomes</taxon>
    </lineage>
</organism>
<evidence type="ECO:0000256" key="7">
    <source>
        <dbReference type="ARBA" id="ARBA00022741"/>
    </source>
</evidence>
<dbReference type="Gene3D" id="3.30.565.10">
    <property type="entry name" value="Histidine kinase-like ATPase, C-terminal domain"/>
    <property type="match status" value="1"/>
</dbReference>
<name>X1QPS0_9ZZZZ</name>
<evidence type="ECO:0000256" key="10">
    <source>
        <dbReference type="ARBA" id="ARBA00023012"/>
    </source>
</evidence>
<keyword evidence="8" id="KW-0418">Kinase</keyword>
<evidence type="ECO:0000256" key="11">
    <source>
        <dbReference type="ARBA" id="ARBA00023136"/>
    </source>
</evidence>
<gene>
    <name evidence="13" type="ORF">S06H3_39576</name>
</gene>
<dbReference type="FunFam" id="3.30.565.10:FF:000023">
    <property type="entry name" value="PAS domain-containing sensor histidine kinase"/>
    <property type="match status" value="1"/>
</dbReference>
<dbReference type="EC" id="2.7.13.3" evidence="3"/>
<reference evidence="13" key="1">
    <citation type="journal article" date="2014" name="Front. Microbiol.">
        <title>High frequency of phylogenetically diverse reductive dehalogenase-homologous genes in deep subseafloor sedimentary metagenomes.</title>
        <authorList>
            <person name="Kawai M."/>
            <person name="Futagami T."/>
            <person name="Toyoda A."/>
            <person name="Takaki Y."/>
            <person name="Nishi S."/>
            <person name="Hori S."/>
            <person name="Arai W."/>
            <person name="Tsubouchi T."/>
            <person name="Morono Y."/>
            <person name="Uchiyama I."/>
            <person name="Ito T."/>
            <person name="Fujiyama A."/>
            <person name="Inagaki F."/>
            <person name="Takami H."/>
        </authorList>
    </citation>
    <scope>NUCLEOTIDE SEQUENCE</scope>
    <source>
        <strain evidence="13">Expedition CK06-06</strain>
    </source>
</reference>
<dbReference type="PROSITE" id="PS50109">
    <property type="entry name" value="HIS_KIN"/>
    <property type="match status" value="1"/>
</dbReference>
<evidence type="ECO:0000256" key="8">
    <source>
        <dbReference type="ARBA" id="ARBA00022777"/>
    </source>
</evidence>
<evidence type="ECO:0000256" key="2">
    <source>
        <dbReference type="ARBA" id="ARBA00004236"/>
    </source>
</evidence>
<dbReference type="PANTHER" id="PTHR43547">
    <property type="entry name" value="TWO-COMPONENT HISTIDINE KINASE"/>
    <property type="match status" value="1"/>
</dbReference>
<sequence length="192" mass="21057">PAEKRLAYYRAQERATHRLSRLVESLLDFGRMEAGARPYRIEQLDAGQLVRTVVQEFRQEIKSKDLVIDCDVPDDGPIVKGDREALVQALWNLLDNAVKYSGDAPIVHVEVEAGNQVAIRVRDQGFGIPSSERNRILRKFVRGSGAKAYGIKGTGIGLAMVKHIVDAHGGKVLVDSEPGRGSTFTILLPAGD</sequence>
<comment type="subcellular location">
    <subcellularLocation>
        <location evidence="2">Cell membrane</location>
    </subcellularLocation>
</comment>
<comment type="caution">
    <text evidence="13">The sequence shown here is derived from an EMBL/GenBank/DDBJ whole genome shotgun (WGS) entry which is preliminary data.</text>
</comment>
<keyword evidence="7" id="KW-0547">Nucleotide-binding</keyword>
<feature type="domain" description="Histidine kinase" evidence="12">
    <location>
        <begin position="1"/>
        <end position="192"/>
    </location>
</feature>
<dbReference type="PRINTS" id="PR00344">
    <property type="entry name" value="BCTRLSENSOR"/>
</dbReference>
<dbReference type="InterPro" id="IPR005467">
    <property type="entry name" value="His_kinase_dom"/>
</dbReference>
<keyword evidence="5" id="KW-0597">Phosphoprotein</keyword>
<dbReference type="PANTHER" id="PTHR43547:SF2">
    <property type="entry name" value="HYBRID SIGNAL TRANSDUCTION HISTIDINE KINASE C"/>
    <property type="match status" value="1"/>
</dbReference>
<evidence type="ECO:0000256" key="5">
    <source>
        <dbReference type="ARBA" id="ARBA00022553"/>
    </source>
</evidence>
<comment type="catalytic activity">
    <reaction evidence="1">
        <text>ATP + protein L-histidine = ADP + protein N-phospho-L-histidine.</text>
        <dbReference type="EC" id="2.7.13.3"/>
    </reaction>
</comment>
<evidence type="ECO:0000256" key="3">
    <source>
        <dbReference type="ARBA" id="ARBA00012438"/>
    </source>
</evidence>
<dbReference type="GO" id="GO:0005886">
    <property type="term" value="C:plasma membrane"/>
    <property type="evidence" value="ECO:0007669"/>
    <property type="project" value="UniProtKB-SubCell"/>
</dbReference>
<dbReference type="GO" id="GO:0005524">
    <property type="term" value="F:ATP binding"/>
    <property type="evidence" value="ECO:0007669"/>
    <property type="project" value="UniProtKB-KW"/>
</dbReference>